<keyword evidence="2" id="KW-1185">Reference proteome</keyword>
<proteinExistence type="predicted"/>
<evidence type="ECO:0000313" key="1">
    <source>
        <dbReference type="EMBL" id="WEL39228.1"/>
    </source>
</evidence>
<sequence>MGQGKESMDEIFIGRPSKREIEMYLLNKEYSLLNNIKLRKDILSSRKTFSRNKVELKPEFIGERRSCENDLGDAVNGTNKRRKASIGYRIRSGRVVLTEKDSNSKAKKKKDMKVKKITERNTIRNSGYRYITLVFDGNNESPKPIDKRHRRRVRFSDSVHLSVHNSGEPSSILLPETKPRKLPKIQRKERVFVESLALSTEVESEESE</sequence>
<name>A0ABY8CJZ0_ENCHE</name>
<dbReference type="EMBL" id="CP119069">
    <property type="protein sequence ID" value="WEL39228.1"/>
    <property type="molecule type" value="Genomic_DNA"/>
</dbReference>
<accession>A0ABY8CJZ0</accession>
<reference evidence="1 2" key="1">
    <citation type="submission" date="2023-02" db="EMBL/GenBank/DDBJ databases">
        <title>Encephalitozoon hellem ATCC 50451 complete genome.</title>
        <authorList>
            <person name="Mascarenhas dos Santos A.C."/>
            <person name="Julian A.T."/>
            <person name="Pombert J.-F."/>
        </authorList>
    </citation>
    <scope>NUCLEOTIDE SEQUENCE [LARGE SCALE GENOMIC DNA]</scope>
    <source>
        <strain evidence="1 2">ATCC 50451</strain>
    </source>
</reference>
<evidence type="ECO:0000313" key="2">
    <source>
        <dbReference type="Proteomes" id="UP001217963"/>
    </source>
</evidence>
<organism evidence="1 2">
    <name type="scientific">Encephalitozoon hellem</name>
    <name type="common">Microsporidian parasite</name>
    <dbReference type="NCBI Taxonomy" id="27973"/>
    <lineage>
        <taxon>Eukaryota</taxon>
        <taxon>Fungi</taxon>
        <taxon>Fungi incertae sedis</taxon>
        <taxon>Microsporidia</taxon>
        <taxon>Unikaryonidae</taxon>
        <taxon>Encephalitozoon</taxon>
    </lineage>
</organism>
<protein>
    <submittedName>
        <fullName evidence="1">Uncharacterized protein</fullName>
    </submittedName>
</protein>
<gene>
    <name evidence="1" type="ORF">PFJ87_08g00880</name>
</gene>
<dbReference type="Proteomes" id="UP001217963">
    <property type="component" value="Chromosome VIII"/>
</dbReference>